<dbReference type="InterPro" id="IPR011990">
    <property type="entry name" value="TPR-like_helical_dom_sf"/>
</dbReference>
<keyword evidence="4" id="KW-1185">Reference proteome</keyword>
<reference evidence="3 4" key="1">
    <citation type="submission" date="2021-01" db="EMBL/GenBank/DDBJ databases">
        <title>Draft genome sequence of Micromonospora sp. strain STR1s_6.</title>
        <authorList>
            <person name="Karlyshev A."/>
            <person name="Jawad R."/>
        </authorList>
    </citation>
    <scope>NUCLEOTIDE SEQUENCE [LARGE SCALE GENOMIC DNA]</scope>
    <source>
        <strain evidence="3 4">STR1S-6</strain>
    </source>
</reference>
<name>A0ABS1YIA9_9ACTN</name>
<dbReference type="InterPro" id="IPR010982">
    <property type="entry name" value="Lambda_DNA-bd_dom_sf"/>
</dbReference>
<dbReference type="Gene3D" id="3.40.50.300">
    <property type="entry name" value="P-loop containing nucleotide triphosphate hydrolases"/>
    <property type="match status" value="1"/>
</dbReference>
<dbReference type="Pfam" id="PF13374">
    <property type="entry name" value="TPR_10"/>
    <property type="match status" value="1"/>
</dbReference>
<accession>A0ABS1YIA9</accession>
<evidence type="ECO:0000313" key="4">
    <source>
        <dbReference type="Proteomes" id="UP000622245"/>
    </source>
</evidence>
<dbReference type="SUPFAM" id="SSF52540">
    <property type="entry name" value="P-loop containing nucleoside triphosphate hydrolases"/>
    <property type="match status" value="1"/>
</dbReference>
<evidence type="ECO:0000259" key="2">
    <source>
        <dbReference type="SMART" id="SM00530"/>
    </source>
</evidence>
<dbReference type="Pfam" id="PF13424">
    <property type="entry name" value="TPR_12"/>
    <property type="match status" value="2"/>
</dbReference>
<dbReference type="EMBL" id="JAEVHL010000088">
    <property type="protein sequence ID" value="MBM0277165.1"/>
    <property type="molecule type" value="Genomic_DNA"/>
</dbReference>
<dbReference type="SUPFAM" id="SSF48452">
    <property type="entry name" value="TPR-like"/>
    <property type="match status" value="2"/>
</dbReference>
<feature type="region of interest" description="Disordered" evidence="1">
    <location>
        <begin position="779"/>
        <end position="801"/>
    </location>
</feature>
<dbReference type="PANTHER" id="PTHR46082">
    <property type="entry name" value="ATP/GTP-BINDING PROTEIN-RELATED"/>
    <property type="match status" value="1"/>
</dbReference>
<dbReference type="RefSeq" id="WP_203149605.1">
    <property type="nucleotide sequence ID" value="NZ_JAEVHL010000088.1"/>
</dbReference>
<dbReference type="SUPFAM" id="SSF47413">
    <property type="entry name" value="lambda repressor-like DNA-binding domains"/>
    <property type="match status" value="1"/>
</dbReference>
<comment type="caution">
    <text evidence="3">The sequence shown here is derived from an EMBL/GenBank/DDBJ whole genome shotgun (WGS) entry which is preliminary data.</text>
</comment>
<organism evidence="3 4">
    <name type="scientific">Micromonospora tarensis</name>
    <dbReference type="NCBI Taxonomy" id="2806100"/>
    <lineage>
        <taxon>Bacteria</taxon>
        <taxon>Bacillati</taxon>
        <taxon>Actinomycetota</taxon>
        <taxon>Actinomycetes</taxon>
        <taxon>Micromonosporales</taxon>
        <taxon>Micromonosporaceae</taxon>
        <taxon>Micromonospora</taxon>
    </lineage>
</organism>
<dbReference type="Gene3D" id="1.25.40.10">
    <property type="entry name" value="Tetratricopeptide repeat domain"/>
    <property type="match status" value="2"/>
</dbReference>
<feature type="region of interest" description="Disordered" evidence="1">
    <location>
        <begin position="62"/>
        <end position="81"/>
    </location>
</feature>
<dbReference type="PRINTS" id="PR00364">
    <property type="entry name" value="DISEASERSIST"/>
</dbReference>
<evidence type="ECO:0000256" key="1">
    <source>
        <dbReference type="SAM" id="MobiDB-lite"/>
    </source>
</evidence>
<sequence>MVRTVYAGESAPEPIVGRASARFVQWRWRMPRPERELYPDLDPLHHFAAQLRQLRTRSGNPTYKNMARRSGKSSSTLADAAGGDQLPSWDTVVAYAKACGADPERLLPIWERIRDLRESGALLARVTGPGDLSNLPHRPSVLFLGSAALNELDELLRHDRPGVIGAAVYGLGGVGKTELALQYANLHHTRYTPLWWVPADTADNVAAGLAALTRTLVPAWPATASTADAAAWALRWLTSHDGWLLVLDNVDDVAVIGGVLAAARQGRVIVTSRRDLDWQELGLAPVRLDVLPRQVSVELLVRRSGREREHVNAEALAADVADLPLALNHAAAYLLARPHVGLAEYRRRLAAQPANILGATTLSRPTDDSVARTWQVTIAAVADENRLAASLLTAMAYFAPDAIPVSLLIGPADAGRDPTEVDDALSLSASYSLITRTGSVVGIHRLVQTVIRALQSGPDGCAEAIGLLTAALPGGDPEVTVGDWPRWAQLAPHIETLAYRLRTERSLVADGELALRAWSLLSRCGIYLRGQGQYVTALTLFEQFAAFSDKVLGTEDTTTVTARYLVAGGLWSAGRFAEALVMGEGTLVDRRRLLGPDHPDTLSNASYVGLGYRELGRLDEAVELTMETLWTRTRVLGSDHPETLQSRNNLAGCYRALGRHGTALDLYRSTAADRERVLGSRHPDTLQSRHNLAGGLQASGSLTEAIDLYESTLVIRTEVLGSKHPDTLHTQHKLACAYAAADRIDDAVALHEATQRMRIQLLGTDHPDTRASVAALDEVRGETHRHPAGPGRTTGGEAPCR</sequence>
<dbReference type="SMART" id="SM00530">
    <property type="entry name" value="HTH_XRE"/>
    <property type="match status" value="1"/>
</dbReference>
<dbReference type="InterPro" id="IPR027417">
    <property type="entry name" value="P-loop_NTPase"/>
</dbReference>
<proteinExistence type="predicted"/>
<dbReference type="InterPro" id="IPR001387">
    <property type="entry name" value="Cro/C1-type_HTH"/>
</dbReference>
<dbReference type="Proteomes" id="UP000622245">
    <property type="component" value="Unassembled WGS sequence"/>
</dbReference>
<feature type="domain" description="HTH cro/C1-type" evidence="2">
    <location>
        <begin position="50"/>
        <end position="106"/>
    </location>
</feature>
<gene>
    <name evidence="3" type="ORF">JM949_18090</name>
</gene>
<dbReference type="CDD" id="cd00093">
    <property type="entry name" value="HTH_XRE"/>
    <property type="match status" value="1"/>
</dbReference>
<dbReference type="Gene3D" id="1.10.260.40">
    <property type="entry name" value="lambda repressor-like DNA-binding domains"/>
    <property type="match status" value="1"/>
</dbReference>
<dbReference type="Pfam" id="PF13560">
    <property type="entry name" value="HTH_31"/>
    <property type="match status" value="1"/>
</dbReference>
<protein>
    <submittedName>
        <fullName evidence="3">Tetratricopeptide repeat protein</fullName>
    </submittedName>
</protein>
<dbReference type="InterPro" id="IPR053137">
    <property type="entry name" value="NLR-like"/>
</dbReference>
<evidence type="ECO:0000313" key="3">
    <source>
        <dbReference type="EMBL" id="MBM0277165.1"/>
    </source>
</evidence>
<dbReference type="PANTHER" id="PTHR46082:SF6">
    <property type="entry name" value="AAA+ ATPASE DOMAIN-CONTAINING PROTEIN-RELATED"/>
    <property type="match status" value="1"/>
</dbReference>
<dbReference type="NCBIfam" id="NF040586">
    <property type="entry name" value="FxSxx_TPR"/>
    <property type="match status" value="1"/>
</dbReference>